<organism evidence="1 2">
    <name type="scientific">Labrys okinawensis</name>
    <dbReference type="NCBI Taxonomy" id="346911"/>
    <lineage>
        <taxon>Bacteria</taxon>
        <taxon>Pseudomonadati</taxon>
        <taxon>Pseudomonadota</taxon>
        <taxon>Alphaproteobacteria</taxon>
        <taxon>Hyphomicrobiales</taxon>
        <taxon>Xanthobacteraceae</taxon>
        <taxon>Labrys</taxon>
    </lineage>
</organism>
<comment type="caution">
    <text evidence="1">The sequence shown here is derived from an EMBL/GenBank/DDBJ whole genome shotgun (WGS) entry which is preliminary data.</text>
</comment>
<name>A0A2S9Q8C9_9HYPH</name>
<reference evidence="1 2" key="1">
    <citation type="submission" date="2018-02" db="EMBL/GenBank/DDBJ databases">
        <title>Whole genome sequencing of endophytic bacterium.</title>
        <authorList>
            <person name="Eedara R."/>
            <person name="Podile A.R."/>
        </authorList>
    </citation>
    <scope>NUCLEOTIDE SEQUENCE [LARGE SCALE GENOMIC DNA]</scope>
    <source>
        <strain evidence="1 2">RP1T</strain>
    </source>
</reference>
<gene>
    <name evidence="1" type="ORF">C5L14_21775</name>
</gene>
<keyword evidence="1" id="KW-0378">Hydrolase</keyword>
<dbReference type="AlphaFoldDB" id="A0A2S9Q8C9"/>
<dbReference type="InterPro" id="IPR007709">
    <property type="entry name" value="N-FG_amidohydro"/>
</dbReference>
<dbReference type="Proteomes" id="UP000237682">
    <property type="component" value="Unassembled WGS sequence"/>
</dbReference>
<dbReference type="OrthoDB" id="9802050at2"/>
<evidence type="ECO:0000313" key="2">
    <source>
        <dbReference type="Proteomes" id="UP000237682"/>
    </source>
</evidence>
<dbReference type="SUPFAM" id="SSF53187">
    <property type="entry name" value="Zn-dependent exopeptidases"/>
    <property type="match status" value="1"/>
</dbReference>
<sequence>MEIELSPPFDVVEPAAYSAPLLFNSPHSGRVYPRSFLEASRLDPLSLRRSEDAFVDLLLADVAATGSAVMSARFPRAFLDVNREPYELDPRMFDGRLPNYANTRSLRVAGGLGTLARVVSENQEIYARRLPVDEALRRIEELYKPYHRTLRRLLGQIHREFGVALLVDCHSMPSCGLAREDRPRADIVLGDRYGTSCSHLITDCADEALRSLGYSVARNKPYAGGYITEHYGNPGAGFHVIQIEINRSIYMNEQDFSLAPAFDRLKRDLTVLRDTLAGLPFHYLDAFHLAAE</sequence>
<dbReference type="GO" id="GO:0016787">
    <property type="term" value="F:hydrolase activity"/>
    <property type="evidence" value="ECO:0007669"/>
    <property type="project" value="UniProtKB-KW"/>
</dbReference>
<accession>A0A2S9Q8C9</accession>
<keyword evidence="2" id="KW-1185">Reference proteome</keyword>
<dbReference type="Gene3D" id="3.40.630.40">
    <property type="entry name" value="Zn-dependent exopeptidases"/>
    <property type="match status" value="1"/>
</dbReference>
<evidence type="ECO:0000313" key="1">
    <source>
        <dbReference type="EMBL" id="PRH85607.1"/>
    </source>
</evidence>
<dbReference type="EMBL" id="PUEJ01000008">
    <property type="protein sequence ID" value="PRH85607.1"/>
    <property type="molecule type" value="Genomic_DNA"/>
</dbReference>
<protein>
    <submittedName>
        <fullName evidence="1">N-formylglutamate amidohydrolase</fullName>
    </submittedName>
</protein>
<dbReference type="Pfam" id="PF05013">
    <property type="entry name" value="FGase"/>
    <property type="match status" value="1"/>
</dbReference>
<proteinExistence type="predicted"/>